<feature type="coiled-coil region" evidence="1">
    <location>
        <begin position="52"/>
        <end position="101"/>
    </location>
</feature>
<organism evidence="2">
    <name type="scientific">Uncultured Desulfatiglans sp</name>
    <dbReference type="NCBI Taxonomy" id="1748965"/>
    <lineage>
        <taxon>Bacteria</taxon>
        <taxon>Pseudomonadati</taxon>
        <taxon>Thermodesulfobacteriota</taxon>
        <taxon>Desulfobacteria</taxon>
        <taxon>Desulfatiglandales</taxon>
        <taxon>Desulfatiglandaceae</taxon>
        <taxon>Desulfatiglans</taxon>
        <taxon>environmental samples</taxon>
    </lineage>
</organism>
<keyword evidence="1" id="KW-0175">Coiled coil</keyword>
<evidence type="ECO:0000256" key="1">
    <source>
        <dbReference type="SAM" id="Coils"/>
    </source>
</evidence>
<accession>A0A653A4H6</accession>
<name>A0A653A4H6_UNCDX</name>
<protein>
    <submittedName>
        <fullName evidence="2">Uncharacterized protein</fullName>
    </submittedName>
</protein>
<proteinExistence type="predicted"/>
<sequence length="202" mass="22346">MKKKYQTAAHKIETLAEKLRRNRERRIEASGRIEATKGAIDSLSAELSGALVQSDASKAKKLESEIEKLRGRSIERGELLVSGLDEEAKALEAGLQEAEAHKHRLFVQLCEQWLTGAAARYDDSARQTIERARELRIVYDVLRDTNEGGAFTKTVGPGFEALPAVAKIPILHGYTRASDSLAHGRMTAGREKVQAILDEVLR</sequence>
<dbReference type="EMBL" id="UPXX01000015">
    <property type="protein sequence ID" value="VBB42838.1"/>
    <property type="molecule type" value="Genomic_DNA"/>
</dbReference>
<reference evidence="2" key="1">
    <citation type="submission" date="2018-07" db="EMBL/GenBank/DDBJ databases">
        <authorList>
            <consortium name="Genoscope - CEA"/>
            <person name="William W."/>
        </authorList>
    </citation>
    <scope>NUCLEOTIDE SEQUENCE</scope>
    <source>
        <strain evidence="2">IK1</strain>
    </source>
</reference>
<dbReference type="AlphaFoldDB" id="A0A653A4H6"/>
<gene>
    <name evidence="2" type="ORF">TRIP_B220086</name>
</gene>
<evidence type="ECO:0000313" key="2">
    <source>
        <dbReference type="EMBL" id="VBB42838.1"/>
    </source>
</evidence>